<accession>I6ZJA0</accession>
<dbReference type="RefSeq" id="WP_014849970.1">
    <property type="nucleotide sequence ID" value="NC_018149.1"/>
</dbReference>
<dbReference type="OrthoDB" id="397740at2"/>
<dbReference type="EMBL" id="CP003703">
    <property type="protein sequence ID" value="AFN65260.1"/>
    <property type="molecule type" value="Genomic_DNA"/>
</dbReference>
<dbReference type="AlphaFoldDB" id="I6ZJA0"/>
<evidence type="ECO:0000313" key="1">
    <source>
        <dbReference type="EMBL" id="AFN65260.1"/>
    </source>
</evidence>
<protein>
    <submittedName>
        <fullName evidence="1">Uncharacterized protein</fullName>
    </submittedName>
</protein>
<gene>
    <name evidence="1" type="ordered locus">WEN_02365</name>
</gene>
<dbReference type="PATRIC" id="fig|1197325.3.peg.508"/>
<dbReference type="STRING" id="1197325.WEN_02365"/>
<keyword evidence="2" id="KW-1185">Reference proteome</keyword>
<reference evidence="1 2" key="1">
    <citation type="journal article" date="2012" name="J. Bacteriol.">
        <title>Complete genome sequence of Mycoplasma wenyonii strain Massachusetts.</title>
        <authorList>
            <person name="Dos Santos A.P."/>
            <person name="Guimaraes A.M."/>
            <person name="do Nascimento N.C."/>
            <person name="Sanmiguel P.J."/>
            <person name="Messick J.B."/>
        </authorList>
    </citation>
    <scope>NUCLEOTIDE SEQUENCE [LARGE SCALE GENOMIC DNA]</scope>
    <source>
        <strain evidence="1 2">Massachusetts</strain>
    </source>
</reference>
<organism evidence="1 2">
    <name type="scientific">Mycoplasma wenyonii (strain Massachusetts)</name>
    <name type="common">Eperythrozoon wenyonii</name>
    <dbReference type="NCBI Taxonomy" id="1197325"/>
    <lineage>
        <taxon>Bacteria</taxon>
        <taxon>Bacillati</taxon>
        <taxon>Mycoplasmatota</taxon>
        <taxon>Mollicutes</taxon>
        <taxon>Mycoplasmataceae</taxon>
        <taxon>Mycoplasma</taxon>
    </lineage>
</organism>
<name>I6ZJA0_MYCWM</name>
<evidence type="ECO:0000313" key="2">
    <source>
        <dbReference type="Proteomes" id="UP000009005"/>
    </source>
</evidence>
<proteinExistence type="predicted"/>
<sequence>MSFFLDHWKSLSILGVVALPVLGVFTPTKRTKPFGYHTVGNLFIKTSEGNQGTNTTPSLVTEFPLLSLDKTSYWKYCLPKGSKLNSPETPTKVNSEQNCELTWWGSQTHKSEEQERISFLLNLMNKFLKLQHQMNLIFLFHSESINRQEVNTEGDGGWLSNIKNTCQISKDSYNSLKHFFVSSTPISKNCLISPVKVELTLTLGNGTQQASDTQTSTTYSLDQLKKGTVTGSIHYSLSDYWGNLHKLSEEKEAEFSFKFQKPFEFKLESSTGQENLNFDTLYNQYQKRELKLEDFCKRK</sequence>
<dbReference type="HOGENOM" id="CLU_061550_0_0_14"/>
<dbReference type="KEGG" id="mwe:WEN_02365"/>
<dbReference type="Proteomes" id="UP000009005">
    <property type="component" value="Chromosome"/>
</dbReference>